<dbReference type="Proteomes" id="UP000000600">
    <property type="component" value="Unassembled WGS sequence"/>
</dbReference>
<dbReference type="KEGG" id="ptm:GSPATT00033698001"/>
<evidence type="ECO:0000313" key="2">
    <source>
        <dbReference type="EMBL" id="CAK63845.1"/>
    </source>
</evidence>
<dbReference type="InParanoid" id="A0BZ78"/>
<protein>
    <recommendedName>
        <fullName evidence="4">Transmembrane protein</fullName>
    </recommendedName>
</protein>
<dbReference type="EMBL" id="CT868029">
    <property type="protein sequence ID" value="CAK63845.1"/>
    <property type="molecule type" value="Genomic_DNA"/>
</dbReference>
<keyword evidence="1" id="KW-1133">Transmembrane helix</keyword>
<evidence type="ECO:0008006" key="4">
    <source>
        <dbReference type="Google" id="ProtNLM"/>
    </source>
</evidence>
<evidence type="ECO:0000256" key="1">
    <source>
        <dbReference type="SAM" id="Phobius"/>
    </source>
</evidence>
<dbReference type="HOGENOM" id="CLU_748982_0_0_1"/>
<organism evidence="2 3">
    <name type="scientific">Paramecium tetraurelia</name>
    <dbReference type="NCBI Taxonomy" id="5888"/>
    <lineage>
        <taxon>Eukaryota</taxon>
        <taxon>Sar</taxon>
        <taxon>Alveolata</taxon>
        <taxon>Ciliophora</taxon>
        <taxon>Intramacronucleata</taxon>
        <taxon>Oligohymenophorea</taxon>
        <taxon>Peniculida</taxon>
        <taxon>Parameciidae</taxon>
        <taxon>Paramecium</taxon>
    </lineage>
</organism>
<keyword evidence="3" id="KW-1185">Reference proteome</keyword>
<reference evidence="2 3" key="1">
    <citation type="journal article" date="2006" name="Nature">
        <title>Global trends of whole-genome duplications revealed by the ciliate Paramecium tetraurelia.</title>
        <authorList>
            <consortium name="Genoscope"/>
            <person name="Aury J.-M."/>
            <person name="Jaillon O."/>
            <person name="Duret L."/>
            <person name="Noel B."/>
            <person name="Jubin C."/>
            <person name="Porcel B.M."/>
            <person name="Segurens B."/>
            <person name="Daubin V."/>
            <person name="Anthouard V."/>
            <person name="Aiach N."/>
            <person name="Arnaiz O."/>
            <person name="Billaut A."/>
            <person name="Beisson J."/>
            <person name="Blanc I."/>
            <person name="Bouhouche K."/>
            <person name="Camara F."/>
            <person name="Duharcourt S."/>
            <person name="Guigo R."/>
            <person name="Gogendeau D."/>
            <person name="Katinka M."/>
            <person name="Keller A.-M."/>
            <person name="Kissmehl R."/>
            <person name="Klotz C."/>
            <person name="Koll F."/>
            <person name="Le Moue A."/>
            <person name="Lepere C."/>
            <person name="Malinsky S."/>
            <person name="Nowacki M."/>
            <person name="Nowak J.K."/>
            <person name="Plattner H."/>
            <person name="Poulain J."/>
            <person name="Ruiz F."/>
            <person name="Serrano V."/>
            <person name="Zagulski M."/>
            <person name="Dessen P."/>
            <person name="Betermier M."/>
            <person name="Weissenbach J."/>
            <person name="Scarpelli C."/>
            <person name="Schachter V."/>
            <person name="Sperling L."/>
            <person name="Meyer E."/>
            <person name="Cohen J."/>
            <person name="Wincker P."/>
        </authorList>
    </citation>
    <scope>NUCLEOTIDE SEQUENCE [LARGE SCALE GENOMIC DNA]</scope>
    <source>
        <strain evidence="2 3">Stock d4-2</strain>
    </source>
</reference>
<feature type="transmembrane region" description="Helical" evidence="1">
    <location>
        <begin position="6"/>
        <end position="31"/>
    </location>
</feature>
<dbReference type="GeneID" id="5017028"/>
<name>A0BZ78_PARTE</name>
<proteinExistence type="predicted"/>
<keyword evidence="1" id="KW-0472">Membrane</keyword>
<sequence length="370" mass="43308">MDFQGIIFAFLNYHVIFLRIETLIVLLILVISEVLNYQINSQVHQLLGIGSTFNCQISNQSLSSRFYLMMIVKTQFFFQKSLLLIQLFSAYNIQNTHLVGKFVFQLFLINMILSQSNNQYQMDLIDMFRKIPIYNIKYKSDVQYYILGKQQQNLQKLQQTEQSVQMKFLFINSNSAKQSFKQDLLINIKSVLSKTQTSLLITKTMAGIKIYNYLIQLRYSIKSQDIQLSQLFRASQQSGTNKYINDAKLPNFQSKMKLISLSLGNIQQLNDKVTRSSKGVAIKLLCHVDNSIIKAAQLMQQVKTYTHLVYAINNQNQDKKYIYQDSKEFEANQITEGQDTIFWNSEQEQIKLRCSFRFDIIYNPKYTRCK</sequence>
<dbReference type="AlphaFoldDB" id="A0BZ78"/>
<dbReference type="RefSeq" id="XP_001431243.1">
    <property type="nucleotide sequence ID" value="XM_001431206.1"/>
</dbReference>
<keyword evidence="1" id="KW-0812">Transmembrane</keyword>
<accession>A0BZ78</accession>
<evidence type="ECO:0000313" key="3">
    <source>
        <dbReference type="Proteomes" id="UP000000600"/>
    </source>
</evidence>
<gene>
    <name evidence="2" type="ORF">GSPATT00033698001</name>
</gene>